<gene>
    <name evidence="2" type="ORF">L1F29_29015</name>
</gene>
<evidence type="ECO:0000313" key="3">
    <source>
        <dbReference type="Proteomes" id="UP001057877"/>
    </source>
</evidence>
<keyword evidence="3" id="KW-1185">Reference proteome</keyword>
<evidence type="ECO:0000259" key="1">
    <source>
        <dbReference type="Pfam" id="PF12867"/>
    </source>
</evidence>
<name>A0ABY5SA50_9BACL</name>
<protein>
    <submittedName>
        <fullName evidence="2">DinB family protein</fullName>
    </submittedName>
</protein>
<accession>A0ABY5SA50</accession>
<dbReference type="EMBL" id="CP091430">
    <property type="protein sequence ID" value="UVI29415.1"/>
    <property type="molecule type" value="Genomic_DNA"/>
</dbReference>
<evidence type="ECO:0000313" key="2">
    <source>
        <dbReference type="EMBL" id="UVI29415.1"/>
    </source>
</evidence>
<organism evidence="2 3">
    <name type="scientific">Paenibacillus spongiae</name>
    <dbReference type="NCBI Taxonomy" id="2909671"/>
    <lineage>
        <taxon>Bacteria</taxon>
        <taxon>Bacillati</taxon>
        <taxon>Bacillota</taxon>
        <taxon>Bacilli</taxon>
        <taxon>Bacillales</taxon>
        <taxon>Paenibacillaceae</taxon>
        <taxon>Paenibacillus</taxon>
    </lineage>
</organism>
<sequence length="183" mass="21041">MKRIPETKEYPPYFETYVRLVPEGDIMQILKSQFEATVSFLSALSEQQGSYRYAEGKWSIKEVIGHVTDNERVWNYRLLRIARNNAKEFSGYEEDVFAAHATFDDWPIAEVIQDYSAVRQSTLTLLQGLPESAWIREGVLYHHPLTARAAAYVIAGHELHHVNVIKDRYQAAFSSENNGDKES</sequence>
<dbReference type="InterPro" id="IPR034660">
    <property type="entry name" value="DinB/YfiT-like"/>
</dbReference>
<proteinExistence type="predicted"/>
<reference evidence="2" key="1">
    <citation type="submission" date="2022-01" db="EMBL/GenBank/DDBJ databases">
        <title>Paenibacillus spongiae sp. nov., isolated from marine sponge.</title>
        <authorList>
            <person name="Li Z."/>
            <person name="Zhang M."/>
        </authorList>
    </citation>
    <scope>NUCLEOTIDE SEQUENCE</scope>
    <source>
        <strain evidence="2">PHS-Z3</strain>
    </source>
</reference>
<dbReference type="Proteomes" id="UP001057877">
    <property type="component" value="Chromosome"/>
</dbReference>
<dbReference type="Pfam" id="PF12867">
    <property type="entry name" value="DinB_2"/>
    <property type="match status" value="1"/>
</dbReference>
<dbReference type="InterPro" id="IPR024775">
    <property type="entry name" value="DinB-like"/>
</dbReference>
<dbReference type="Gene3D" id="1.20.120.450">
    <property type="entry name" value="dinb family like domain"/>
    <property type="match status" value="1"/>
</dbReference>
<dbReference type="SUPFAM" id="SSF109854">
    <property type="entry name" value="DinB/YfiT-like putative metalloenzymes"/>
    <property type="match status" value="1"/>
</dbReference>
<feature type="domain" description="DinB-like" evidence="1">
    <location>
        <begin position="33"/>
        <end position="165"/>
    </location>
</feature>